<dbReference type="EMBL" id="CH445330">
    <property type="protein sequence ID" value="EAT88362.1"/>
    <property type="molecule type" value="Genomic_DNA"/>
</dbReference>
<accession>Q0UUG2</accession>
<proteinExistence type="predicted"/>
<dbReference type="KEGG" id="pno:SNOG_04602"/>
<evidence type="ECO:0000256" key="1">
    <source>
        <dbReference type="SAM" id="MobiDB-lite"/>
    </source>
</evidence>
<organism evidence="2 3">
    <name type="scientific">Phaeosphaeria nodorum (strain SN15 / ATCC MYA-4574 / FGSC 10173)</name>
    <name type="common">Glume blotch fungus</name>
    <name type="synonym">Parastagonospora nodorum</name>
    <dbReference type="NCBI Taxonomy" id="321614"/>
    <lineage>
        <taxon>Eukaryota</taxon>
        <taxon>Fungi</taxon>
        <taxon>Dikarya</taxon>
        <taxon>Ascomycota</taxon>
        <taxon>Pezizomycotina</taxon>
        <taxon>Dothideomycetes</taxon>
        <taxon>Pleosporomycetidae</taxon>
        <taxon>Pleosporales</taxon>
        <taxon>Pleosporineae</taxon>
        <taxon>Phaeosphaeriaceae</taxon>
        <taxon>Parastagonospora</taxon>
    </lineage>
</organism>
<evidence type="ECO:0000313" key="3">
    <source>
        <dbReference type="Proteomes" id="UP000001055"/>
    </source>
</evidence>
<dbReference type="RefSeq" id="XP_001795015.1">
    <property type="nucleotide sequence ID" value="XM_001794963.1"/>
</dbReference>
<dbReference type="Proteomes" id="UP000001055">
    <property type="component" value="Unassembled WGS sequence"/>
</dbReference>
<protein>
    <submittedName>
        <fullName evidence="2">Uncharacterized protein</fullName>
    </submittedName>
</protein>
<dbReference type="InParanoid" id="Q0UUG2"/>
<evidence type="ECO:0000313" key="2">
    <source>
        <dbReference type="EMBL" id="EAT88362.1"/>
    </source>
</evidence>
<feature type="region of interest" description="Disordered" evidence="1">
    <location>
        <begin position="1"/>
        <end position="30"/>
    </location>
</feature>
<dbReference type="GeneID" id="5971883"/>
<reference evidence="3" key="1">
    <citation type="journal article" date="2007" name="Plant Cell">
        <title>Dothideomycete-plant interactions illuminated by genome sequencing and EST analysis of the wheat pathogen Stagonospora nodorum.</title>
        <authorList>
            <person name="Hane J.K."/>
            <person name="Lowe R.G."/>
            <person name="Solomon P.S."/>
            <person name="Tan K.C."/>
            <person name="Schoch C.L."/>
            <person name="Spatafora J.W."/>
            <person name="Crous P.W."/>
            <person name="Kodira C."/>
            <person name="Birren B.W."/>
            <person name="Galagan J.E."/>
            <person name="Torriani S.F."/>
            <person name="McDonald B.A."/>
            <person name="Oliver R.P."/>
        </authorList>
    </citation>
    <scope>NUCLEOTIDE SEQUENCE [LARGE SCALE GENOMIC DNA]</scope>
    <source>
        <strain evidence="3">SN15 / ATCC MYA-4574 / FGSC 10173</strain>
    </source>
</reference>
<dbReference type="AlphaFoldDB" id="Q0UUG2"/>
<sequence length="30" mass="3311">MSRITENPLIGTRRVISDGASVPESRKQDP</sequence>
<gene>
    <name evidence="2" type="ORF">SNOG_04602</name>
</gene>
<name>Q0UUG2_PHANO</name>